<keyword evidence="7 14" id="KW-0472">Membrane</keyword>
<feature type="transmembrane region" description="Helical" evidence="14">
    <location>
        <begin position="472"/>
        <end position="491"/>
    </location>
</feature>
<protein>
    <recommendedName>
        <fullName evidence="15">G-protein coupled receptors family 1 profile domain-containing protein</fullName>
    </recommendedName>
</protein>
<keyword evidence="8 12" id="KW-0675">Receptor</keyword>
<dbReference type="GO" id="GO:0007200">
    <property type="term" value="P:phospholipase C-activating G protein-coupled receptor signaling pathway"/>
    <property type="evidence" value="ECO:0007669"/>
    <property type="project" value="TreeGrafter"/>
</dbReference>
<dbReference type="GO" id="GO:0007204">
    <property type="term" value="P:positive regulation of cytosolic calcium ion concentration"/>
    <property type="evidence" value="ECO:0007669"/>
    <property type="project" value="TreeGrafter"/>
</dbReference>
<feature type="transmembrane region" description="Helical" evidence="14">
    <location>
        <begin position="433"/>
        <end position="452"/>
    </location>
</feature>
<evidence type="ECO:0000256" key="7">
    <source>
        <dbReference type="ARBA" id="ARBA00023136"/>
    </source>
</evidence>
<dbReference type="GO" id="GO:0004875">
    <property type="term" value="F:complement receptor activity"/>
    <property type="evidence" value="ECO:0007669"/>
    <property type="project" value="TreeGrafter"/>
</dbReference>
<evidence type="ECO:0000256" key="2">
    <source>
        <dbReference type="ARBA" id="ARBA00022475"/>
    </source>
</evidence>
<evidence type="ECO:0000256" key="11">
    <source>
        <dbReference type="ARBA" id="ARBA00025736"/>
    </source>
</evidence>
<evidence type="ECO:0000256" key="8">
    <source>
        <dbReference type="ARBA" id="ARBA00023170"/>
    </source>
</evidence>
<feature type="transmembrane region" description="Helical" evidence="14">
    <location>
        <begin position="395"/>
        <end position="421"/>
    </location>
</feature>
<dbReference type="GO" id="GO:0006954">
    <property type="term" value="P:inflammatory response"/>
    <property type="evidence" value="ECO:0007669"/>
    <property type="project" value="TreeGrafter"/>
</dbReference>
<dbReference type="AlphaFoldDB" id="A0AAN8G9D1"/>
<organism evidence="16 17">
    <name type="scientific">Champsocephalus esox</name>
    <name type="common">pike icefish</name>
    <dbReference type="NCBI Taxonomy" id="159716"/>
    <lineage>
        <taxon>Eukaryota</taxon>
        <taxon>Metazoa</taxon>
        <taxon>Chordata</taxon>
        <taxon>Craniata</taxon>
        <taxon>Vertebrata</taxon>
        <taxon>Euteleostomi</taxon>
        <taxon>Actinopterygii</taxon>
        <taxon>Neopterygii</taxon>
        <taxon>Teleostei</taxon>
        <taxon>Neoteleostei</taxon>
        <taxon>Acanthomorphata</taxon>
        <taxon>Eupercaria</taxon>
        <taxon>Perciformes</taxon>
        <taxon>Notothenioidei</taxon>
        <taxon>Channichthyidae</taxon>
        <taxon>Champsocephalus</taxon>
    </lineage>
</organism>
<dbReference type="PRINTS" id="PR00237">
    <property type="entry name" value="GPCRRHODOPSN"/>
</dbReference>
<keyword evidence="9" id="KW-0325">Glycoprotein</keyword>
<evidence type="ECO:0000256" key="14">
    <source>
        <dbReference type="SAM" id="Phobius"/>
    </source>
</evidence>
<evidence type="ECO:0000256" key="13">
    <source>
        <dbReference type="SAM" id="MobiDB-lite"/>
    </source>
</evidence>
<keyword evidence="2" id="KW-1003">Cell membrane</keyword>
<dbReference type="InterPro" id="IPR000276">
    <property type="entry name" value="GPCR_Rhodpsn"/>
</dbReference>
<dbReference type="PANTHER" id="PTHR24225">
    <property type="entry name" value="CHEMOTACTIC RECEPTOR"/>
    <property type="match status" value="1"/>
</dbReference>
<proteinExistence type="inferred from homology"/>
<feature type="region of interest" description="Disordered" evidence="13">
    <location>
        <begin position="322"/>
        <end position="354"/>
    </location>
</feature>
<evidence type="ECO:0000256" key="3">
    <source>
        <dbReference type="ARBA" id="ARBA00022553"/>
    </source>
</evidence>
<evidence type="ECO:0000259" key="15">
    <source>
        <dbReference type="PROSITE" id="PS50262"/>
    </source>
</evidence>
<dbReference type="GO" id="GO:0005886">
    <property type="term" value="C:plasma membrane"/>
    <property type="evidence" value="ECO:0007669"/>
    <property type="project" value="UniProtKB-SubCell"/>
</dbReference>
<evidence type="ECO:0000256" key="12">
    <source>
        <dbReference type="RuleBase" id="RU000688"/>
    </source>
</evidence>
<comment type="subcellular location">
    <subcellularLocation>
        <location evidence="1">Cell membrane</location>
        <topology evidence="1">Multi-pass membrane protein</topology>
    </subcellularLocation>
</comment>
<dbReference type="EMBL" id="JAULUE010002068">
    <property type="protein sequence ID" value="KAK5875691.1"/>
    <property type="molecule type" value="Genomic_DNA"/>
</dbReference>
<dbReference type="InterPro" id="IPR003981">
    <property type="entry name" value="Leukotriene_B4_rcpt"/>
</dbReference>
<dbReference type="PRINTS" id="PR01476">
    <property type="entry name" value="LTBRECEPTOR"/>
</dbReference>
<feature type="transmembrane region" description="Helical" evidence="14">
    <location>
        <begin position="64"/>
        <end position="88"/>
    </location>
</feature>
<comment type="similarity">
    <text evidence="12">Belongs to the G-protein coupled receptor 1 family.</text>
</comment>
<evidence type="ECO:0000256" key="1">
    <source>
        <dbReference type="ARBA" id="ARBA00004651"/>
    </source>
</evidence>
<dbReference type="PROSITE" id="PS00237">
    <property type="entry name" value="G_PROTEIN_RECEP_F1_1"/>
    <property type="match status" value="1"/>
</dbReference>
<feature type="transmembrane region" description="Helical" evidence="14">
    <location>
        <begin position="141"/>
        <end position="163"/>
    </location>
</feature>
<feature type="domain" description="G-protein coupled receptors family 1 profile" evidence="15">
    <location>
        <begin position="43"/>
        <end position="292"/>
    </location>
</feature>
<dbReference type="InterPro" id="IPR017452">
    <property type="entry name" value="GPCR_Rhodpsn_7TM"/>
</dbReference>
<name>A0AAN8G9D1_9TELE</name>
<feature type="compositionally biased region" description="Basic and acidic residues" evidence="13">
    <location>
        <begin position="331"/>
        <end position="349"/>
    </location>
</feature>
<keyword evidence="6 12" id="KW-0297">G-protein coupled receptor</keyword>
<dbReference type="SUPFAM" id="SSF81321">
    <property type="entry name" value="Family A G protein-coupled receptor-like"/>
    <property type="match status" value="2"/>
</dbReference>
<dbReference type="PROSITE" id="PS50262">
    <property type="entry name" value="G_PROTEIN_RECEP_F1_2"/>
    <property type="match status" value="2"/>
</dbReference>
<dbReference type="FunFam" id="1.20.1070.10:FF:000109">
    <property type="entry name" value="Leukotriene B4 receptor"/>
    <property type="match status" value="1"/>
</dbReference>
<accession>A0AAN8G9D1</accession>
<dbReference type="PANTHER" id="PTHR24225:SF72">
    <property type="entry name" value="G-PROTEIN COUPLED RECEPTORS FAMILY 1 PROFILE DOMAIN-CONTAINING PROTEIN-RELATED"/>
    <property type="match status" value="1"/>
</dbReference>
<feature type="transmembrane region" description="Helical" evidence="14">
    <location>
        <begin position="512"/>
        <end position="533"/>
    </location>
</feature>
<keyword evidence="4 12" id="KW-0812">Transmembrane</keyword>
<sequence>MALSTIPPILNITTPSSPIVDTGAGTTVGALILSLVFLLGFPGNLFIIWSVLARARKHSVTTLLILNLAIADGSLMALTPFFVIYLIMKKWVFGNVMCKLLFYLCLVNMYASIQLIMLMSIYRLVAVLWPRHVTLITGRKTVIWVLAVVWVLVMLASVPAMIFRKVRIQNNSSVCEPVHDDNRDVALQYMLELVFGFLIPYTVIVVSYICILRRLRQTKFRRRIRSEKLILAIVLTFCLFWLPYHLVNMVQVTWALCPKGQVKETLNLIWHKSRAVTSAVAFISSCANPVLYFFAGKSYIRREGLAFMARLFEGTALDSATRKSRQNSQNSREKDKEADAVMLKEKDQDSSSNAKPVNNMVKASLRFFSGFPDGIQYHHHHLPAVLLFVCSSINAMVGIAILTLAFVLGFPGNLFVVWTVLCRVKKRSVTCLLVLNLSMADAFVLLSAPFFLRYLAGGRGWEFGSAACKLVHYLSSVNMYVSIYLICLMSMDRWLAVSRPFLFHTMRTKRSLLILLLVVWVLALLLSVPMPFYRRLDMRGTFPNNITLSFCVPQGSSGLPVPV</sequence>
<evidence type="ECO:0000313" key="17">
    <source>
        <dbReference type="Proteomes" id="UP001335648"/>
    </source>
</evidence>
<evidence type="ECO:0000256" key="6">
    <source>
        <dbReference type="ARBA" id="ARBA00023040"/>
    </source>
</evidence>
<evidence type="ECO:0000256" key="5">
    <source>
        <dbReference type="ARBA" id="ARBA00022989"/>
    </source>
</evidence>
<comment type="caution">
    <text evidence="16">The sequence shown here is derived from an EMBL/GenBank/DDBJ whole genome shotgun (WGS) entry which is preliminary data.</text>
</comment>
<keyword evidence="17" id="KW-1185">Reference proteome</keyword>
<evidence type="ECO:0000313" key="16">
    <source>
        <dbReference type="EMBL" id="KAK5875691.1"/>
    </source>
</evidence>
<reference evidence="16 17" key="1">
    <citation type="journal article" date="2023" name="Mol. Biol. Evol.">
        <title>Genomics of Secondarily Temperate Adaptation in the Only Non-Antarctic Icefish.</title>
        <authorList>
            <person name="Rivera-Colon A.G."/>
            <person name="Rayamajhi N."/>
            <person name="Minhas B.F."/>
            <person name="Madrigal G."/>
            <person name="Bilyk K.T."/>
            <person name="Yoon V."/>
            <person name="Hune M."/>
            <person name="Gregory S."/>
            <person name="Cheng C.H.C."/>
            <person name="Catchen J.M."/>
        </authorList>
    </citation>
    <scope>NUCLEOTIDE SEQUENCE [LARGE SCALE GENOMIC DNA]</scope>
    <source>
        <strain evidence="16">JC2023a</strain>
    </source>
</reference>
<gene>
    <name evidence="16" type="ORF">CesoFtcFv8_026743</name>
</gene>
<dbReference type="InterPro" id="IPR000826">
    <property type="entry name" value="Formyl_rcpt-rel"/>
</dbReference>
<feature type="transmembrane region" description="Helical" evidence="14">
    <location>
        <begin position="100"/>
        <end position="129"/>
    </location>
</feature>
<dbReference type="Pfam" id="PF00001">
    <property type="entry name" value="7tm_1"/>
    <property type="match status" value="2"/>
</dbReference>
<keyword evidence="3" id="KW-0597">Phosphoprotein</keyword>
<dbReference type="Gene3D" id="1.20.1070.10">
    <property type="entry name" value="Rhodopsin 7-helix transmembrane proteins"/>
    <property type="match status" value="2"/>
</dbReference>
<keyword evidence="5 14" id="KW-1133">Transmembrane helix</keyword>
<evidence type="ECO:0000256" key="9">
    <source>
        <dbReference type="ARBA" id="ARBA00023180"/>
    </source>
</evidence>
<evidence type="ECO:0000256" key="10">
    <source>
        <dbReference type="ARBA" id="ARBA00023224"/>
    </source>
</evidence>
<dbReference type="Proteomes" id="UP001335648">
    <property type="component" value="Unassembled WGS sequence"/>
</dbReference>
<feature type="domain" description="G-protein coupled receptors family 1 profile" evidence="15">
    <location>
        <begin position="412"/>
        <end position="563"/>
    </location>
</feature>
<keyword evidence="10 12" id="KW-0807">Transducer</keyword>
<comment type="similarity">
    <text evidence="11">Belongs to the chemokine-like receptor (CMKLR) family.</text>
</comment>
<feature type="transmembrane region" description="Helical" evidence="14">
    <location>
        <begin position="186"/>
        <end position="209"/>
    </location>
</feature>
<feature type="transmembrane region" description="Helical" evidence="14">
    <location>
        <begin position="229"/>
        <end position="247"/>
    </location>
</feature>
<dbReference type="GO" id="GO:0004974">
    <property type="term" value="F:leukotriene receptor activity"/>
    <property type="evidence" value="ECO:0007669"/>
    <property type="project" value="InterPro"/>
</dbReference>
<feature type="transmembrane region" description="Helical" evidence="14">
    <location>
        <begin position="28"/>
        <end position="52"/>
    </location>
</feature>
<evidence type="ECO:0000256" key="4">
    <source>
        <dbReference type="ARBA" id="ARBA00022692"/>
    </source>
</evidence>